<keyword evidence="2" id="KW-0805">Transcription regulation</keyword>
<evidence type="ECO:0000259" key="5">
    <source>
        <dbReference type="PROSITE" id="PS50931"/>
    </source>
</evidence>
<dbReference type="InterPro" id="IPR036390">
    <property type="entry name" value="WH_DNA-bd_sf"/>
</dbReference>
<comment type="similarity">
    <text evidence="1">Belongs to the LysR transcriptional regulatory family.</text>
</comment>
<dbReference type="Pfam" id="PF03466">
    <property type="entry name" value="LysR_substrate"/>
    <property type="match status" value="1"/>
</dbReference>
<protein>
    <submittedName>
        <fullName evidence="6">DNA-binding transcriptional LysR family regulator</fullName>
    </submittedName>
</protein>
<keyword evidence="3 6" id="KW-0238">DNA-binding</keyword>
<evidence type="ECO:0000256" key="4">
    <source>
        <dbReference type="ARBA" id="ARBA00023163"/>
    </source>
</evidence>
<dbReference type="InterPro" id="IPR000847">
    <property type="entry name" value="LysR_HTH_N"/>
</dbReference>
<reference evidence="6 7" key="1">
    <citation type="submission" date="2018-05" db="EMBL/GenBank/DDBJ databases">
        <title>Genomic Encyclopedia of Type Strains, Phase IV (KMG-IV): sequencing the most valuable type-strain genomes for metagenomic binning, comparative biology and taxonomic classification.</title>
        <authorList>
            <person name="Goeker M."/>
        </authorList>
    </citation>
    <scope>NUCLEOTIDE SEQUENCE [LARGE SCALE GENOMIC DNA]</scope>
    <source>
        <strain evidence="6 7">DSM 16791</strain>
    </source>
</reference>
<name>A0A317PDC2_9HYPH</name>
<dbReference type="SUPFAM" id="SSF46785">
    <property type="entry name" value="Winged helix' DNA-binding domain"/>
    <property type="match status" value="1"/>
</dbReference>
<proteinExistence type="inferred from homology"/>
<dbReference type="GO" id="GO:0003700">
    <property type="term" value="F:DNA-binding transcription factor activity"/>
    <property type="evidence" value="ECO:0007669"/>
    <property type="project" value="InterPro"/>
</dbReference>
<dbReference type="InterPro" id="IPR058163">
    <property type="entry name" value="LysR-type_TF_proteobact-type"/>
</dbReference>
<dbReference type="PANTHER" id="PTHR30537:SF3">
    <property type="entry name" value="TRANSCRIPTIONAL REGULATORY PROTEIN"/>
    <property type="match status" value="1"/>
</dbReference>
<gene>
    <name evidence="6" type="ORF">DFR52_106168</name>
</gene>
<dbReference type="GO" id="GO:0043565">
    <property type="term" value="F:sequence-specific DNA binding"/>
    <property type="evidence" value="ECO:0007669"/>
    <property type="project" value="TreeGrafter"/>
</dbReference>
<comment type="caution">
    <text evidence="6">The sequence shown here is derived from an EMBL/GenBank/DDBJ whole genome shotgun (WGS) entry which is preliminary data.</text>
</comment>
<feature type="domain" description="HTH lysR-type" evidence="5">
    <location>
        <begin position="6"/>
        <end position="63"/>
    </location>
</feature>
<accession>A0A317PDC2</accession>
<dbReference type="PANTHER" id="PTHR30537">
    <property type="entry name" value="HTH-TYPE TRANSCRIPTIONAL REGULATOR"/>
    <property type="match status" value="1"/>
</dbReference>
<evidence type="ECO:0000313" key="6">
    <source>
        <dbReference type="EMBL" id="PWV97645.1"/>
    </source>
</evidence>
<keyword evidence="7" id="KW-1185">Reference proteome</keyword>
<evidence type="ECO:0000256" key="3">
    <source>
        <dbReference type="ARBA" id="ARBA00023125"/>
    </source>
</evidence>
<dbReference type="PROSITE" id="PS50931">
    <property type="entry name" value="HTH_LYSR"/>
    <property type="match status" value="1"/>
</dbReference>
<organism evidence="6 7">
    <name type="scientific">Hoeflea marina</name>
    <dbReference type="NCBI Taxonomy" id="274592"/>
    <lineage>
        <taxon>Bacteria</taxon>
        <taxon>Pseudomonadati</taxon>
        <taxon>Pseudomonadota</taxon>
        <taxon>Alphaproteobacteria</taxon>
        <taxon>Hyphomicrobiales</taxon>
        <taxon>Rhizobiaceae</taxon>
        <taxon>Hoeflea</taxon>
    </lineage>
</organism>
<dbReference type="InterPro" id="IPR036388">
    <property type="entry name" value="WH-like_DNA-bd_sf"/>
</dbReference>
<keyword evidence="4" id="KW-0804">Transcription</keyword>
<evidence type="ECO:0000256" key="1">
    <source>
        <dbReference type="ARBA" id="ARBA00009437"/>
    </source>
</evidence>
<evidence type="ECO:0000313" key="7">
    <source>
        <dbReference type="Proteomes" id="UP000246352"/>
    </source>
</evidence>
<sequence>MSDGSLDWDHYRTLLAVLQEGSQSGAARALGVSQPTVGRHVEALELAAGKPLFLRSHQGLLPTETALSMRSHAESMAASAAALARAASADGEAPEGTVRISASEVIGLAVLPPILADLQDRHPRLTIELWLSDAVEDLLRLEADIAVRMVPPTQGALVSRRIGAIPLGFHAHRRYLDRHGTPENLVELLSHRLIGFDRQLPYVRQMLTFHPELADARFDFRTDSNMAQLAMIRAGGGIGVCQTALAATDPDLVPVLPGLIDLKLETYLVMHEDLKASPRCRVTFDALVQGLLAYLAPERRRSRG</sequence>
<dbReference type="GO" id="GO:0006351">
    <property type="term" value="P:DNA-templated transcription"/>
    <property type="evidence" value="ECO:0007669"/>
    <property type="project" value="TreeGrafter"/>
</dbReference>
<dbReference type="Pfam" id="PF00126">
    <property type="entry name" value="HTH_1"/>
    <property type="match status" value="1"/>
</dbReference>
<dbReference type="SUPFAM" id="SSF53850">
    <property type="entry name" value="Periplasmic binding protein-like II"/>
    <property type="match status" value="1"/>
</dbReference>
<dbReference type="AlphaFoldDB" id="A0A317PDC2"/>
<dbReference type="Gene3D" id="3.40.190.290">
    <property type="match status" value="1"/>
</dbReference>
<dbReference type="Proteomes" id="UP000246352">
    <property type="component" value="Unassembled WGS sequence"/>
</dbReference>
<dbReference type="Gene3D" id="1.10.10.10">
    <property type="entry name" value="Winged helix-like DNA-binding domain superfamily/Winged helix DNA-binding domain"/>
    <property type="match status" value="1"/>
</dbReference>
<dbReference type="EMBL" id="QGTR01000006">
    <property type="protein sequence ID" value="PWV97645.1"/>
    <property type="molecule type" value="Genomic_DNA"/>
</dbReference>
<dbReference type="InterPro" id="IPR005119">
    <property type="entry name" value="LysR_subst-bd"/>
</dbReference>
<dbReference type="OrthoDB" id="9798121at2"/>
<evidence type="ECO:0000256" key="2">
    <source>
        <dbReference type="ARBA" id="ARBA00023015"/>
    </source>
</evidence>
<dbReference type="RefSeq" id="WP_110033941.1">
    <property type="nucleotide sequence ID" value="NZ_QGTR01000006.1"/>
</dbReference>